<gene>
    <name evidence="9" type="ORF">GSLYS_00005059001</name>
</gene>
<dbReference type="AlphaFoldDB" id="A0AAV2HEQ4"/>
<evidence type="ECO:0000256" key="1">
    <source>
        <dbReference type="ARBA" id="ARBA00004472"/>
    </source>
</evidence>
<dbReference type="EMBL" id="CAXITT010000078">
    <property type="protein sequence ID" value="CAL1530934.1"/>
    <property type="molecule type" value="Genomic_DNA"/>
</dbReference>
<dbReference type="PANTHER" id="PTHR15071">
    <property type="entry name" value="MANNOSE-6-PHOSPHATE RECEPTOR FAMILY MEMBER"/>
    <property type="match status" value="1"/>
</dbReference>
<evidence type="ECO:0000313" key="10">
    <source>
        <dbReference type="Proteomes" id="UP001497497"/>
    </source>
</evidence>
<keyword evidence="4" id="KW-0813">Transport</keyword>
<dbReference type="SUPFAM" id="SSF50911">
    <property type="entry name" value="Mannose 6-phosphate receptor domain"/>
    <property type="match status" value="1"/>
</dbReference>
<name>A0AAV2HEQ4_LYMST</name>
<reference evidence="9 10" key="1">
    <citation type="submission" date="2024-04" db="EMBL/GenBank/DDBJ databases">
        <authorList>
            <consortium name="Genoscope - CEA"/>
            <person name="William W."/>
        </authorList>
    </citation>
    <scope>NUCLEOTIDE SEQUENCE [LARGE SCALE GENOMIC DNA]</scope>
</reference>
<dbReference type="InterPro" id="IPR009011">
    <property type="entry name" value="Man6P_isomerase_rcpt-bd_dom_sf"/>
</dbReference>
<keyword evidence="6 7" id="KW-0472">Membrane</keyword>
<comment type="caution">
    <text evidence="9">The sequence shown here is derived from an EMBL/GenBank/DDBJ whole genome shotgun (WGS) entry which is preliminary data.</text>
</comment>
<evidence type="ECO:0000313" key="9">
    <source>
        <dbReference type="EMBL" id="CAL1530934.1"/>
    </source>
</evidence>
<evidence type="ECO:0000256" key="7">
    <source>
        <dbReference type="SAM" id="Phobius"/>
    </source>
</evidence>
<keyword evidence="5 7" id="KW-1133">Transmembrane helix</keyword>
<dbReference type="Pfam" id="PF09451">
    <property type="entry name" value="ATG27"/>
    <property type="match status" value="1"/>
</dbReference>
<comment type="subcellular location">
    <subcellularLocation>
        <location evidence="1">Preautophagosomal structure membrane</location>
        <topology evidence="1">Single-pass type I membrane protein</topology>
    </subcellularLocation>
</comment>
<dbReference type="GO" id="GO:0000139">
    <property type="term" value="C:Golgi membrane"/>
    <property type="evidence" value="ECO:0007669"/>
    <property type="project" value="UniProtKB-SubCell"/>
</dbReference>
<dbReference type="PANTHER" id="PTHR15071:SF0">
    <property type="entry name" value="MANNOSE 6-PHOSPHATE RECEPTOR-LIKE PROTEIN 1"/>
    <property type="match status" value="1"/>
</dbReference>
<feature type="signal peptide" evidence="8">
    <location>
        <begin position="1"/>
        <end position="22"/>
    </location>
</feature>
<keyword evidence="2 7" id="KW-0812">Transmembrane</keyword>
<organism evidence="9 10">
    <name type="scientific">Lymnaea stagnalis</name>
    <name type="common">Great pond snail</name>
    <name type="synonym">Helix stagnalis</name>
    <dbReference type="NCBI Taxonomy" id="6523"/>
    <lineage>
        <taxon>Eukaryota</taxon>
        <taxon>Metazoa</taxon>
        <taxon>Spiralia</taxon>
        <taxon>Lophotrochozoa</taxon>
        <taxon>Mollusca</taxon>
        <taxon>Gastropoda</taxon>
        <taxon>Heterobranchia</taxon>
        <taxon>Euthyneura</taxon>
        <taxon>Panpulmonata</taxon>
        <taxon>Hygrophila</taxon>
        <taxon>Lymnaeoidea</taxon>
        <taxon>Lymnaeidae</taxon>
        <taxon>Lymnaea</taxon>
    </lineage>
</organism>
<evidence type="ECO:0000256" key="3">
    <source>
        <dbReference type="ARBA" id="ARBA00022729"/>
    </source>
</evidence>
<evidence type="ECO:0000256" key="6">
    <source>
        <dbReference type="ARBA" id="ARBA00023136"/>
    </source>
</evidence>
<evidence type="ECO:0000256" key="8">
    <source>
        <dbReference type="SAM" id="SignalP"/>
    </source>
</evidence>
<evidence type="ECO:0000256" key="4">
    <source>
        <dbReference type="ARBA" id="ARBA00022927"/>
    </source>
</evidence>
<dbReference type="Gene3D" id="2.70.130.10">
    <property type="entry name" value="Mannose-6-phosphate receptor binding domain"/>
    <property type="match status" value="1"/>
</dbReference>
<dbReference type="GO" id="GO:0005802">
    <property type="term" value="C:trans-Golgi network"/>
    <property type="evidence" value="ECO:0007669"/>
    <property type="project" value="TreeGrafter"/>
</dbReference>
<evidence type="ECO:0000256" key="5">
    <source>
        <dbReference type="ARBA" id="ARBA00022989"/>
    </source>
</evidence>
<evidence type="ECO:0000256" key="2">
    <source>
        <dbReference type="ARBA" id="ARBA00022692"/>
    </source>
</evidence>
<dbReference type="Proteomes" id="UP001497497">
    <property type="component" value="Unassembled WGS sequence"/>
</dbReference>
<dbReference type="InterPro" id="IPR018939">
    <property type="entry name" value="Autophagy-rel_prot_27"/>
</dbReference>
<keyword evidence="10" id="KW-1185">Reference proteome</keyword>
<keyword evidence="3 8" id="KW-0732">Signal</keyword>
<feature type="chain" id="PRO_5043651587" description="Cation-dependent mannose-6-phosphate receptor" evidence="8">
    <location>
        <begin position="23"/>
        <end position="250"/>
    </location>
</feature>
<keyword evidence="4" id="KW-0653">Protein transport</keyword>
<accession>A0AAV2HEQ4</accession>
<evidence type="ECO:0008006" key="11">
    <source>
        <dbReference type="Google" id="ProtNLM"/>
    </source>
</evidence>
<sequence>MMSHLTASFVIIALHTFQYGYTKQCKFIPPCTCSTSDFDINLEPLMLFRKDAPFQVSTDQGYTYYVHPCNKPVQESSCRNLSPLATACQVLPLPSDGPFGLGQINGNGVFGDPAENSVTFNNSYSYNSDTKPRAINLKVICSSEDSSFTFESETSLTYSFMLKTRFGCAPAPAPSSGGGLSVGSVLVILFFVILLIYLIGGLLFLKFVRKAEGSEVIPNIEFWKDFPSLVKDGIMFTFRGCKADTTYEKI</sequence>
<protein>
    <recommendedName>
        <fullName evidence="11">Cation-dependent mannose-6-phosphate receptor</fullName>
    </recommendedName>
</protein>
<proteinExistence type="predicted"/>
<feature type="transmembrane region" description="Helical" evidence="7">
    <location>
        <begin position="182"/>
        <end position="205"/>
    </location>
</feature>